<keyword evidence="4" id="KW-1185">Reference proteome</keyword>
<dbReference type="Proteomes" id="UP001057360">
    <property type="component" value="Unassembled WGS sequence"/>
</dbReference>
<gene>
    <name evidence="2" type="ORF">EXT50_01575</name>
    <name evidence="3" type="ORF">EXT53_01575</name>
</gene>
<feature type="domain" description="DUF1330" evidence="1">
    <location>
        <begin position="6"/>
        <end position="98"/>
    </location>
</feature>
<dbReference type="PANTHER" id="PTHR41521">
    <property type="match status" value="1"/>
</dbReference>
<dbReference type="Gene3D" id="3.30.70.100">
    <property type="match status" value="1"/>
</dbReference>
<dbReference type="Pfam" id="PF07045">
    <property type="entry name" value="DUF1330"/>
    <property type="match status" value="1"/>
</dbReference>
<accession>A0AAW5G6E9</accession>
<dbReference type="RefSeq" id="WP_174865959.1">
    <property type="nucleotide sequence ID" value="NZ_CABFUY010000004.1"/>
</dbReference>
<name>A0AAW5G6E9_9GAMM</name>
<evidence type="ECO:0000313" key="5">
    <source>
        <dbReference type="Proteomes" id="UP001057360"/>
    </source>
</evidence>
<protein>
    <submittedName>
        <fullName evidence="3">DUF1330 domain-containing protein</fullName>
    </submittedName>
</protein>
<dbReference type="SUPFAM" id="SSF54909">
    <property type="entry name" value="Dimeric alpha+beta barrel"/>
    <property type="match status" value="1"/>
</dbReference>
<organism evidence="3 5">
    <name type="scientific">Pectobacterium polaris</name>
    <dbReference type="NCBI Taxonomy" id="2042057"/>
    <lineage>
        <taxon>Bacteria</taxon>
        <taxon>Pseudomonadati</taxon>
        <taxon>Pseudomonadota</taxon>
        <taxon>Gammaproteobacteria</taxon>
        <taxon>Enterobacterales</taxon>
        <taxon>Pectobacteriaceae</taxon>
        <taxon>Pectobacterium</taxon>
    </lineage>
</organism>
<evidence type="ECO:0000259" key="1">
    <source>
        <dbReference type="Pfam" id="PF07045"/>
    </source>
</evidence>
<sequence>MKGNSKAYFIFDVKVNNIEALTLYQEKVAESYTRYGGILKILGGRMETIEGDPPQGVIVMLEFDCVENARNWYNSFEYQEIIPYRHAAAETNAWLVENIPE</sequence>
<dbReference type="EMBL" id="SGPY01000001">
    <property type="protein sequence ID" value="MCL6367269.1"/>
    <property type="molecule type" value="Genomic_DNA"/>
</dbReference>
<dbReference type="InterPro" id="IPR010753">
    <property type="entry name" value="DUF1330"/>
</dbReference>
<comment type="caution">
    <text evidence="3">The sequence shown here is derived from an EMBL/GenBank/DDBJ whole genome shotgun (WGS) entry which is preliminary data.</text>
</comment>
<evidence type="ECO:0000313" key="4">
    <source>
        <dbReference type="Proteomes" id="UP001055618"/>
    </source>
</evidence>
<dbReference type="PANTHER" id="PTHR41521:SF4">
    <property type="entry name" value="BLR0684 PROTEIN"/>
    <property type="match status" value="1"/>
</dbReference>
<evidence type="ECO:0000313" key="3">
    <source>
        <dbReference type="EMBL" id="MCL6367269.1"/>
    </source>
</evidence>
<dbReference type="AlphaFoldDB" id="A0AAW5G6E9"/>
<dbReference type="InterPro" id="IPR011008">
    <property type="entry name" value="Dimeric_a/b-barrel"/>
</dbReference>
<dbReference type="Proteomes" id="UP001055618">
    <property type="component" value="Unassembled WGS sequence"/>
</dbReference>
<dbReference type="EMBL" id="SGPX01000001">
    <property type="protein sequence ID" value="MCL6349871.1"/>
    <property type="molecule type" value="Genomic_DNA"/>
</dbReference>
<reference evidence="3" key="1">
    <citation type="submission" date="2019-02" db="EMBL/GenBank/DDBJ databases">
        <title>New Zealand Erwinia strains with phe-tRNA free attachment sites.</title>
        <authorList>
            <person name="Nunes-Leite L."/>
            <person name="Pitman A.R."/>
        </authorList>
    </citation>
    <scope>NUCLEOTIDE SEQUENCE</scope>
    <source>
        <strain evidence="3">Ec-140</strain>
        <strain evidence="2">Ec-143</strain>
    </source>
</reference>
<evidence type="ECO:0000313" key="2">
    <source>
        <dbReference type="EMBL" id="MCL6349871.1"/>
    </source>
</evidence>
<proteinExistence type="predicted"/>